<dbReference type="InterPro" id="IPR036162">
    <property type="entry name" value="Resolvase-like_N_sf"/>
</dbReference>
<dbReference type="InterPro" id="IPR011109">
    <property type="entry name" value="DNA_bind_recombinase_dom"/>
</dbReference>
<dbReference type="Pfam" id="PF13408">
    <property type="entry name" value="Zn_ribbon_recom"/>
    <property type="match status" value="1"/>
</dbReference>
<dbReference type="Gene3D" id="3.90.1750.20">
    <property type="entry name" value="Putative Large Serine Recombinase, Chain B, Domain 2"/>
    <property type="match status" value="1"/>
</dbReference>
<evidence type="ECO:0000313" key="3">
    <source>
        <dbReference type="EMBL" id="EPR07973.1"/>
    </source>
</evidence>
<dbReference type="SMART" id="SM00857">
    <property type="entry name" value="Resolvase"/>
    <property type="match status" value="1"/>
</dbReference>
<dbReference type="InterPro" id="IPR038109">
    <property type="entry name" value="DNA_bind_recomb_sf"/>
</dbReference>
<dbReference type="Pfam" id="PF07508">
    <property type="entry name" value="Recombinase"/>
    <property type="match status" value="1"/>
</dbReference>
<dbReference type="SUPFAM" id="SSF53041">
    <property type="entry name" value="Resolvase-like"/>
    <property type="match status" value="1"/>
</dbReference>
<dbReference type="AlphaFoldDB" id="U4QWU8"/>
<name>U4QWU8_9FIRM</name>
<dbReference type="PROSITE" id="PS51737">
    <property type="entry name" value="RECOMBINASE_DNA_BIND"/>
    <property type="match status" value="1"/>
</dbReference>
<evidence type="ECO:0000259" key="2">
    <source>
        <dbReference type="PROSITE" id="PS51737"/>
    </source>
</evidence>
<evidence type="ECO:0000313" key="4">
    <source>
        <dbReference type="Proteomes" id="UP000016860"/>
    </source>
</evidence>
<dbReference type="Gene3D" id="3.40.50.1390">
    <property type="entry name" value="Resolvase, N-terminal catalytic domain"/>
    <property type="match status" value="1"/>
</dbReference>
<protein>
    <submittedName>
        <fullName evidence="3">Serine recombinase</fullName>
    </submittedName>
</protein>
<sequence>MGITMKQKKLRVGAYCRVSTEHEEQQTSIEAQVSYYTEYIKENDKWEFAGVYEEKGISGTNAKNRPEFNRMIKNCMDGKIDMIITKSISRFMRNTLECIKYIRLLKEKGVSVYFEKENLDTKDSKGEFIITLLGGIAQEESRTLSLNTKWGIIHRFQQGIIKVNHNRFLGYTKNRFGELVVIPEEAKIVERIFTEYLEGKGSKKIADGLTADNILTPAGCSKWYPSTIIKILGNEKYIGNALLQKTITLDFLTKKRIKNTGQERQYYVENNHEPIITKEVYIKVQQEKLNRRSTMGLKKKDQGVYKSEYALSGKIKCSQCGKTYHRCHWTIKKERIIVWRCGNRQHNGPKACQAPTIYEKDLFEAIDIVFKTLIRKKEQFIKEMEDTLTKEKELTDPIQKEKEVYNLKDLEWDNKKQRLKEMEEIFETSKQELTEYNDLYCRKLIEKILVISEKEIQIEFKSGIVLNGSINTKN</sequence>
<dbReference type="STRING" id="1330534.L323_18310"/>
<feature type="domain" description="Resolvase/invertase-type recombinase catalytic" evidence="1">
    <location>
        <begin position="11"/>
        <end position="159"/>
    </location>
</feature>
<comment type="caution">
    <text evidence="3">The sequence shown here is derived from an EMBL/GenBank/DDBJ whole genome shotgun (WGS) entry which is preliminary data.</text>
</comment>
<dbReference type="PATRIC" id="fig|1330534.3.peg.3634"/>
<evidence type="ECO:0000259" key="1">
    <source>
        <dbReference type="PROSITE" id="PS51736"/>
    </source>
</evidence>
<dbReference type="PROSITE" id="PS51736">
    <property type="entry name" value="RECOMBINASES_3"/>
    <property type="match status" value="1"/>
</dbReference>
<feature type="domain" description="Recombinase" evidence="2">
    <location>
        <begin position="168"/>
        <end position="295"/>
    </location>
</feature>
<dbReference type="PANTHER" id="PTHR30461:SF23">
    <property type="entry name" value="DNA RECOMBINASE-RELATED"/>
    <property type="match status" value="1"/>
</dbReference>
<dbReference type="OrthoDB" id="9769353at2"/>
<dbReference type="PANTHER" id="PTHR30461">
    <property type="entry name" value="DNA-INVERTASE FROM LAMBDOID PROPHAGE"/>
    <property type="match status" value="1"/>
</dbReference>
<proteinExistence type="predicted"/>
<gene>
    <name evidence="3" type="ORF">L323_18310</name>
</gene>
<dbReference type="EMBL" id="ATAY01000094">
    <property type="protein sequence ID" value="EPR07973.1"/>
    <property type="molecule type" value="Genomic_DNA"/>
</dbReference>
<dbReference type="GO" id="GO:0003677">
    <property type="term" value="F:DNA binding"/>
    <property type="evidence" value="ECO:0007669"/>
    <property type="project" value="InterPro"/>
</dbReference>
<dbReference type="CDD" id="cd00338">
    <property type="entry name" value="Ser_Recombinase"/>
    <property type="match status" value="1"/>
</dbReference>
<dbReference type="Proteomes" id="UP000016860">
    <property type="component" value="Unassembled WGS sequence"/>
</dbReference>
<dbReference type="Pfam" id="PF00239">
    <property type="entry name" value="Resolvase"/>
    <property type="match status" value="1"/>
</dbReference>
<organism evidence="3 4">
    <name type="scientific">Ruminiclostridium papyrosolvens C7</name>
    <dbReference type="NCBI Taxonomy" id="1330534"/>
    <lineage>
        <taxon>Bacteria</taxon>
        <taxon>Bacillati</taxon>
        <taxon>Bacillota</taxon>
        <taxon>Clostridia</taxon>
        <taxon>Eubacteriales</taxon>
        <taxon>Oscillospiraceae</taxon>
        <taxon>Ruminiclostridium</taxon>
    </lineage>
</organism>
<accession>U4QWU8</accession>
<dbReference type="InterPro" id="IPR025827">
    <property type="entry name" value="Zn_ribbon_recom_dom"/>
</dbReference>
<dbReference type="InterPro" id="IPR006119">
    <property type="entry name" value="Resolv_N"/>
</dbReference>
<reference evidence="3 4" key="1">
    <citation type="journal article" date="2013" name="Genome Announc.">
        <title>Draft Genome Sequence of the Cellulolytic Bacterium Clostridium papyrosolvens C7 (ATCC 700395).</title>
        <authorList>
            <person name="Zepeda V."/>
            <person name="Dassa B."/>
            <person name="Borovok I."/>
            <person name="Lamed R."/>
            <person name="Bayer E.A."/>
            <person name="Cate J.H."/>
        </authorList>
    </citation>
    <scope>NUCLEOTIDE SEQUENCE [LARGE SCALE GENOMIC DNA]</scope>
    <source>
        <strain evidence="3 4">C7</strain>
    </source>
</reference>
<dbReference type="GO" id="GO:0000150">
    <property type="term" value="F:DNA strand exchange activity"/>
    <property type="evidence" value="ECO:0007669"/>
    <property type="project" value="InterPro"/>
</dbReference>
<dbReference type="InterPro" id="IPR050639">
    <property type="entry name" value="SSR_resolvase"/>
</dbReference>